<dbReference type="PROSITE" id="PS50404">
    <property type="entry name" value="GST_NTER"/>
    <property type="match status" value="1"/>
</dbReference>
<organism evidence="3 4">
    <name type="scientific">Henriciella algicola</name>
    <dbReference type="NCBI Taxonomy" id="1608422"/>
    <lineage>
        <taxon>Bacteria</taxon>
        <taxon>Pseudomonadati</taxon>
        <taxon>Pseudomonadota</taxon>
        <taxon>Alphaproteobacteria</taxon>
        <taxon>Hyphomonadales</taxon>
        <taxon>Hyphomonadaceae</taxon>
        <taxon>Henriciella</taxon>
    </lineage>
</organism>
<name>A0A399RMT7_9PROT</name>
<dbReference type="Pfam" id="PF13417">
    <property type="entry name" value="GST_N_3"/>
    <property type="match status" value="1"/>
</dbReference>
<dbReference type="Proteomes" id="UP000265845">
    <property type="component" value="Unassembled WGS sequence"/>
</dbReference>
<dbReference type="InterPro" id="IPR010987">
    <property type="entry name" value="Glutathione-S-Trfase_C-like"/>
</dbReference>
<dbReference type="InterPro" id="IPR050983">
    <property type="entry name" value="GST_Omega/HSP26"/>
</dbReference>
<evidence type="ECO:0000259" key="2">
    <source>
        <dbReference type="PROSITE" id="PS50405"/>
    </source>
</evidence>
<feature type="domain" description="GST N-terminal" evidence="1">
    <location>
        <begin position="2"/>
        <end position="81"/>
    </location>
</feature>
<dbReference type="InterPro" id="IPR040079">
    <property type="entry name" value="Glutathione_S-Trfase"/>
</dbReference>
<accession>A0A399RMT7</accession>
<keyword evidence="3" id="KW-0808">Transferase</keyword>
<proteinExistence type="predicted"/>
<dbReference type="InterPro" id="IPR036282">
    <property type="entry name" value="Glutathione-S-Trfase_C_sf"/>
</dbReference>
<dbReference type="GO" id="GO:0005737">
    <property type="term" value="C:cytoplasm"/>
    <property type="evidence" value="ECO:0007669"/>
    <property type="project" value="TreeGrafter"/>
</dbReference>
<dbReference type="Gene3D" id="1.20.1050.10">
    <property type="match status" value="1"/>
</dbReference>
<feature type="domain" description="GST C-terminal" evidence="2">
    <location>
        <begin position="84"/>
        <end position="217"/>
    </location>
</feature>
<evidence type="ECO:0000313" key="3">
    <source>
        <dbReference type="EMBL" id="RIJ31189.1"/>
    </source>
</evidence>
<reference evidence="3 4" key="1">
    <citation type="submission" date="2018-08" db="EMBL/GenBank/DDBJ databases">
        <title>Henriciella mobilis sp. nov., isolated from seawater.</title>
        <authorList>
            <person name="Cheng H."/>
            <person name="Wu Y.-H."/>
            <person name="Xu X.-W."/>
            <person name="Guo L.-L."/>
        </authorList>
    </citation>
    <scope>NUCLEOTIDE SEQUENCE [LARGE SCALE GENOMIC DNA]</scope>
    <source>
        <strain evidence="3 4">CCUG67844</strain>
    </source>
</reference>
<dbReference type="PROSITE" id="PS50405">
    <property type="entry name" value="GST_CTER"/>
    <property type="match status" value="1"/>
</dbReference>
<dbReference type="OrthoDB" id="9813092at2"/>
<evidence type="ECO:0000259" key="1">
    <source>
        <dbReference type="PROSITE" id="PS50404"/>
    </source>
</evidence>
<dbReference type="InterPro" id="IPR036249">
    <property type="entry name" value="Thioredoxin-like_sf"/>
</dbReference>
<dbReference type="EMBL" id="QWGA01000003">
    <property type="protein sequence ID" value="RIJ31189.1"/>
    <property type="molecule type" value="Genomic_DNA"/>
</dbReference>
<protein>
    <submittedName>
        <fullName evidence="3">Glutathione S-transferase</fullName>
    </submittedName>
</protein>
<dbReference type="GO" id="GO:0016740">
    <property type="term" value="F:transferase activity"/>
    <property type="evidence" value="ECO:0007669"/>
    <property type="project" value="UniProtKB-KW"/>
</dbReference>
<dbReference type="RefSeq" id="WP_119452689.1">
    <property type="nucleotide sequence ID" value="NZ_QWGA01000003.1"/>
</dbReference>
<evidence type="ECO:0000313" key="4">
    <source>
        <dbReference type="Proteomes" id="UP000265845"/>
    </source>
</evidence>
<keyword evidence="4" id="KW-1185">Reference proteome</keyword>
<dbReference type="SUPFAM" id="SSF47616">
    <property type="entry name" value="GST C-terminal domain-like"/>
    <property type="match status" value="1"/>
</dbReference>
<dbReference type="PANTHER" id="PTHR43968:SF6">
    <property type="entry name" value="GLUTATHIONE S-TRANSFERASE OMEGA"/>
    <property type="match status" value="1"/>
</dbReference>
<dbReference type="Gene3D" id="3.40.30.10">
    <property type="entry name" value="Glutaredoxin"/>
    <property type="match status" value="1"/>
</dbReference>
<dbReference type="PANTHER" id="PTHR43968">
    <property type="match status" value="1"/>
</dbReference>
<dbReference type="SUPFAM" id="SSF52833">
    <property type="entry name" value="Thioredoxin-like"/>
    <property type="match status" value="1"/>
</dbReference>
<dbReference type="AlphaFoldDB" id="A0A399RMT7"/>
<dbReference type="InterPro" id="IPR004045">
    <property type="entry name" value="Glutathione_S-Trfase_N"/>
</dbReference>
<comment type="caution">
    <text evidence="3">The sequence shown here is derived from an EMBL/GenBank/DDBJ whole genome shotgun (WGS) entry which is preliminary data.</text>
</comment>
<gene>
    <name evidence="3" type="ORF">D1222_02690</name>
</gene>
<dbReference type="CDD" id="cd03196">
    <property type="entry name" value="GST_C_5"/>
    <property type="match status" value="1"/>
</dbReference>
<dbReference type="SFLD" id="SFLDS00019">
    <property type="entry name" value="Glutathione_Transferase_(cytos"/>
    <property type="match status" value="1"/>
</dbReference>
<dbReference type="Pfam" id="PF13410">
    <property type="entry name" value="GST_C_2"/>
    <property type="match status" value="1"/>
</dbReference>
<sequence>MTLPVLYSFRRCPYAMRARLAIQSAGFECRLREVVLRDKPQEMLDASPKGTVPVLVLQDGAVIDESLDVMLHALGQNDPEGWLSPDEGSRAEMMDLIAACDGPFKHHLDRYKYANRYEDEGAVSEDHRKAGSAFLETLDSRLASRPQLFGERVSLADMAVMPFIRQFANTDRAWFDASPYPALKAWLAAHLASSRFKSIMPKFDQWKTGDKEPVFPSTK</sequence>